<name>A0A5B6Z056_DAVIN</name>
<keyword evidence="1 2" id="KW-0732">Signal</keyword>
<dbReference type="Pfam" id="PF04043">
    <property type="entry name" value="PMEI"/>
    <property type="match status" value="1"/>
</dbReference>
<evidence type="ECO:0000259" key="3">
    <source>
        <dbReference type="SMART" id="SM00856"/>
    </source>
</evidence>
<protein>
    <recommendedName>
        <fullName evidence="3">Pectinesterase inhibitor domain-containing protein</fullName>
    </recommendedName>
</protein>
<dbReference type="SUPFAM" id="SSF101148">
    <property type="entry name" value="Plant invertase/pectin methylesterase inhibitor"/>
    <property type="match status" value="1"/>
</dbReference>
<dbReference type="InterPro" id="IPR006501">
    <property type="entry name" value="Pectinesterase_inhib_dom"/>
</dbReference>
<dbReference type="InterPro" id="IPR035513">
    <property type="entry name" value="Invertase/methylesterase_inhib"/>
</dbReference>
<accession>A0A5B6Z056</accession>
<feature type="chain" id="PRO_5022736677" description="Pectinesterase inhibitor domain-containing protein" evidence="2">
    <location>
        <begin position="26"/>
        <end position="210"/>
    </location>
</feature>
<evidence type="ECO:0000256" key="1">
    <source>
        <dbReference type="ARBA" id="ARBA00022729"/>
    </source>
</evidence>
<feature type="signal peptide" evidence="2">
    <location>
        <begin position="1"/>
        <end position="25"/>
    </location>
</feature>
<reference evidence="4" key="1">
    <citation type="submission" date="2019-08" db="EMBL/GenBank/DDBJ databases">
        <title>Reference gene set and small RNA set construction with multiple tissues from Davidia involucrata Baill.</title>
        <authorList>
            <person name="Yang H."/>
            <person name="Zhou C."/>
            <person name="Li G."/>
            <person name="Wang J."/>
            <person name="Gao P."/>
            <person name="Wang M."/>
            <person name="Wang R."/>
            <person name="Zhao Y."/>
        </authorList>
    </citation>
    <scope>NUCLEOTIDE SEQUENCE</scope>
    <source>
        <tissue evidence="4">Mixed with DoveR01_LX</tissue>
    </source>
</reference>
<evidence type="ECO:0000256" key="2">
    <source>
        <dbReference type="SAM" id="SignalP"/>
    </source>
</evidence>
<evidence type="ECO:0000313" key="4">
    <source>
        <dbReference type="EMBL" id="MPA37415.1"/>
    </source>
</evidence>
<dbReference type="AlphaFoldDB" id="A0A5B6Z056"/>
<gene>
    <name evidence="4" type="ORF">Din_006856</name>
</gene>
<sequence length="210" mass="22402">MEGSSSNHFLAPLLILLALTNLSSASGAVAGEASTEFIRTSCSATTYPKLCFTSLSNRASVIQTSPKLLAHSALSVTLDTSLSMSTMMLKLSQTHGLKPREVAAIRDCIEELSDSVDRLSKSMKEMNQLKKGSNFDLMMSDIQTWVSAALTDEDTCTEGFAGNTMNGNLKTVVRGRIVNIAHLTSNALALINSYASLRASSSSNINTTVN</sequence>
<dbReference type="PANTHER" id="PTHR31080:SF117">
    <property type="entry name" value="PLANT INVERTASE_PECTIN METHYLESTERASE INHIBITOR SUPERFAMILY PROTEIN"/>
    <property type="match status" value="1"/>
</dbReference>
<dbReference type="CDD" id="cd15798">
    <property type="entry name" value="PMEI-like_3"/>
    <property type="match status" value="1"/>
</dbReference>
<dbReference type="Gene3D" id="1.20.140.40">
    <property type="entry name" value="Invertase/pectin methylesterase inhibitor family protein"/>
    <property type="match status" value="1"/>
</dbReference>
<dbReference type="NCBIfam" id="TIGR01614">
    <property type="entry name" value="PME_inhib"/>
    <property type="match status" value="1"/>
</dbReference>
<dbReference type="FunFam" id="1.20.140.40:FF:000005">
    <property type="entry name" value="Pectin methylesterase inhibitor 1"/>
    <property type="match status" value="1"/>
</dbReference>
<feature type="domain" description="Pectinesterase inhibitor" evidence="3">
    <location>
        <begin position="33"/>
        <end position="190"/>
    </location>
</feature>
<dbReference type="GO" id="GO:0046910">
    <property type="term" value="F:pectinesterase inhibitor activity"/>
    <property type="evidence" value="ECO:0007669"/>
    <property type="project" value="UniProtKB-ARBA"/>
</dbReference>
<dbReference type="SMART" id="SM00856">
    <property type="entry name" value="PMEI"/>
    <property type="match status" value="1"/>
</dbReference>
<dbReference type="PANTHER" id="PTHR31080">
    <property type="entry name" value="PECTINESTERASE INHIBITOR-LIKE"/>
    <property type="match status" value="1"/>
</dbReference>
<organism evidence="4">
    <name type="scientific">Davidia involucrata</name>
    <name type="common">Dove tree</name>
    <dbReference type="NCBI Taxonomy" id="16924"/>
    <lineage>
        <taxon>Eukaryota</taxon>
        <taxon>Viridiplantae</taxon>
        <taxon>Streptophyta</taxon>
        <taxon>Embryophyta</taxon>
        <taxon>Tracheophyta</taxon>
        <taxon>Spermatophyta</taxon>
        <taxon>Magnoliopsida</taxon>
        <taxon>eudicotyledons</taxon>
        <taxon>Gunneridae</taxon>
        <taxon>Pentapetalae</taxon>
        <taxon>asterids</taxon>
        <taxon>Cornales</taxon>
        <taxon>Nyssaceae</taxon>
        <taxon>Davidia</taxon>
    </lineage>
</organism>
<dbReference type="InterPro" id="IPR051955">
    <property type="entry name" value="PME_Inhibitor"/>
</dbReference>
<proteinExistence type="predicted"/>
<dbReference type="EMBL" id="GHES01006856">
    <property type="protein sequence ID" value="MPA37415.1"/>
    <property type="molecule type" value="Transcribed_RNA"/>
</dbReference>